<dbReference type="SUPFAM" id="SSF53659">
    <property type="entry name" value="Isocitrate/Isopropylmalate dehydrogenase-like"/>
    <property type="match status" value="1"/>
</dbReference>
<evidence type="ECO:0000256" key="8">
    <source>
        <dbReference type="ARBA" id="ARBA00024069"/>
    </source>
</evidence>
<keyword evidence="5 10" id="KW-0443">Lipid metabolism</keyword>
<dbReference type="PANTHER" id="PTHR30100:SF1">
    <property type="entry name" value="PHOSPHATE ACYLTRANSFERASE"/>
    <property type="match status" value="1"/>
</dbReference>
<evidence type="ECO:0000313" key="11">
    <source>
        <dbReference type="EMBL" id="KRO91653.1"/>
    </source>
</evidence>
<name>A0A0R2TWY6_9GAMM</name>
<comment type="caution">
    <text evidence="11">The sequence shown here is derived from an EMBL/GenBank/DDBJ whole genome shotgun (WGS) entry which is preliminary data.</text>
</comment>
<comment type="subunit">
    <text evidence="9 10">Homodimer. Probably interacts with PlsY.</text>
</comment>
<comment type="similarity">
    <text evidence="10">Belongs to the PlsX family.</text>
</comment>
<accession>A0A0R2TWY6</accession>
<proteinExistence type="inferred from homology"/>
<dbReference type="NCBIfam" id="TIGR00182">
    <property type="entry name" value="plsX"/>
    <property type="match status" value="1"/>
</dbReference>
<evidence type="ECO:0000256" key="9">
    <source>
        <dbReference type="ARBA" id="ARBA00046608"/>
    </source>
</evidence>
<evidence type="ECO:0000256" key="10">
    <source>
        <dbReference type="HAMAP-Rule" id="MF_00019"/>
    </source>
</evidence>
<dbReference type="InterPro" id="IPR003664">
    <property type="entry name" value="FA_synthesis"/>
</dbReference>
<dbReference type="HAMAP" id="MF_00019">
    <property type="entry name" value="PlsX"/>
    <property type="match status" value="1"/>
</dbReference>
<keyword evidence="2 10" id="KW-0963">Cytoplasm</keyword>
<reference evidence="11 12" key="1">
    <citation type="submission" date="2015-10" db="EMBL/GenBank/DDBJ databases">
        <title>Metagenome-Assembled Genomes uncover a global brackish microbiome.</title>
        <authorList>
            <person name="Hugerth L.W."/>
            <person name="Larsson J."/>
            <person name="Alneberg J."/>
            <person name="Lindh M.V."/>
            <person name="Legrand C."/>
            <person name="Pinhassi J."/>
            <person name="Andersson A.F."/>
        </authorList>
    </citation>
    <scope>NUCLEOTIDE SEQUENCE [LARGE SCALE GENOMIC DNA]</scope>
    <source>
        <strain evidence="11">BACL26 MAG-121220-bin70</strain>
    </source>
</reference>
<dbReference type="InterPro" id="IPR012281">
    <property type="entry name" value="Phospholipid_synth_PlsX-like"/>
</dbReference>
<dbReference type="UniPathway" id="UPA00085"/>
<evidence type="ECO:0000313" key="12">
    <source>
        <dbReference type="Proteomes" id="UP000051213"/>
    </source>
</evidence>
<comment type="function">
    <text evidence="10">Catalyzes the reversible formation of acyl-phosphate (acyl-PO(4)) from acyl-[acyl-carrier-protein] (acyl-ACP). This enzyme utilizes acyl-ACP as fatty acyl donor, but not acyl-CoA.</text>
</comment>
<keyword evidence="4 10" id="KW-0808">Transferase</keyword>
<dbReference type="EMBL" id="LICA01000453">
    <property type="protein sequence ID" value="KRO91653.1"/>
    <property type="molecule type" value="Genomic_DNA"/>
</dbReference>
<dbReference type="GO" id="GO:0006633">
    <property type="term" value="P:fatty acid biosynthetic process"/>
    <property type="evidence" value="ECO:0007669"/>
    <property type="project" value="UniProtKB-UniRule"/>
</dbReference>
<dbReference type="EC" id="2.3.1.274" evidence="8 10"/>
<keyword evidence="3 10" id="KW-0444">Lipid biosynthesis</keyword>
<sequence>MACSIRIAVDAMGGEFGPRVTVSALLLCLARHSNVTALLFGDRLSLEAELSACADFDLLSRVDVRHSDIRVSDYDKPSSVLRSKQQSSMGLAVKAVLEQEADACISAGNTGALMALGLVNLKTLPGIYRPAICTTFPTMSGRTYVLDLGANIDCSAEQLHQFAMLGSLTARLLDGVEDPIVGLLNVGKEATKGSESLRSAAVLIDRDESINYAGFLEGDEIFKGTADVVVCDGFSGNIALKTSEGLANMISSMLDGLLSKSWLARLTFGLVNRSFKQLIDKLDPAFYNGAYLLGLNGVVVKSHGSASQKAFGHALDVAIEAAEHNLPKALAPLLQSKLIESKPIK</sequence>
<dbReference type="AlphaFoldDB" id="A0A0R2TWY6"/>
<organism evidence="11 12">
    <name type="scientific">SAR92 bacterium BACL26 MAG-121220-bin70</name>
    <dbReference type="NCBI Taxonomy" id="1655626"/>
    <lineage>
        <taxon>Bacteria</taxon>
        <taxon>Pseudomonadati</taxon>
        <taxon>Pseudomonadota</taxon>
        <taxon>Gammaproteobacteria</taxon>
        <taxon>Cellvibrionales</taxon>
        <taxon>Porticoccaceae</taxon>
        <taxon>SAR92 clade</taxon>
    </lineage>
</organism>
<dbReference type="GO" id="GO:0043811">
    <property type="term" value="F:phosphate:acyl-[acyl carrier protein] acyltransferase activity"/>
    <property type="evidence" value="ECO:0007669"/>
    <property type="project" value="UniProtKB-UniRule"/>
</dbReference>
<keyword evidence="6 10" id="KW-0594">Phospholipid biosynthesis</keyword>
<keyword evidence="7 10" id="KW-1208">Phospholipid metabolism</keyword>
<dbReference type="Gene3D" id="3.40.718.10">
    <property type="entry name" value="Isopropylmalate Dehydrogenase"/>
    <property type="match status" value="1"/>
</dbReference>
<dbReference type="GO" id="GO:0005737">
    <property type="term" value="C:cytoplasm"/>
    <property type="evidence" value="ECO:0007669"/>
    <property type="project" value="UniProtKB-SubCell"/>
</dbReference>
<dbReference type="GO" id="GO:0008654">
    <property type="term" value="P:phospholipid biosynthetic process"/>
    <property type="evidence" value="ECO:0007669"/>
    <property type="project" value="UniProtKB-KW"/>
</dbReference>
<dbReference type="PANTHER" id="PTHR30100">
    <property type="entry name" value="FATTY ACID/PHOSPHOLIPID SYNTHESIS PROTEIN PLSX"/>
    <property type="match status" value="1"/>
</dbReference>
<evidence type="ECO:0000256" key="5">
    <source>
        <dbReference type="ARBA" id="ARBA00023098"/>
    </source>
</evidence>
<evidence type="ECO:0000256" key="7">
    <source>
        <dbReference type="ARBA" id="ARBA00023264"/>
    </source>
</evidence>
<evidence type="ECO:0000256" key="1">
    <source>
        <dbReference type="ARBA" id="ARBA00001232"/>
    </source>
</evidence>
<dbReference type="Proteomes" id="UP000051213">
    <property type="component" value="Unassembled WGS sequence"/>
</dbReference>
<comment type="pathway">
    <text evidence="10">Lipid metabolism; phospholipid metabolism.</text>
</comment>
<comment type="catalytic activity">
    <reaction evidence="1 10">
        <text>a fatty acyl-[ACP] + phosphate = an acyl phosphate + holo-[ACP]</text>
        <dbReference type="Rhea" id="RHEA:42292"/>
        <dbReference type="Rhea" id="RHEA-COMP:9685"/>
        <dbReference type="Rhea" id="RHEA-COMP:14125"/>
        <dbReference type="ChEBI" id="CHEBI:43474"/>
        <dbReference type="ChEBI" id="CHEBI:59918"/>
        <dbReference type="ChEBI" id="CHEBI:64479"/>
        <dbReference type="ChEBI" id="CHEBI:138651"/>
        <dbReference type="EC" id="2.3.1.274"/>
    </reaction>
</comment>
<evidence type="ECO:0000256" key="3">
    <source>
        <dbReference type="ARBA" id="ARBA00022516"/>
    </source>
</evidence>
<evidence type="ECO:0000256" key="4">
    <source>
        <dbReference type="ARBA" id="ARBA00022679"/>
    </source>
</evidence>
<dbReference type="Pfam" id="PF02504">
    <property type="entry name" value="FA_synthesis"/>
    <property type="match status" value="1"/>
</dbReference>
<comment type="subcellular location">
    <subcellularLocation>
        <location evidence="10">Cytoplasm</location>
    </subcellularLocation>
    <text evidence="10">Associated with the membrane possibly through PlsY.</text>
</comment>
<evidence type="ECO:0000256" key="6">
    <source>
        <dbReference type="ARBA" id="ARBA00023209"/>
    </source>
</evidence>
<evidence type="ECO:0000256" key="2">
    <source>
        <dbReference type="ARBA" id="ARBA00022490"/>
    </source>
</evidence>
<protein>
    <recommendedName>
        <fullName evidence="8 10">Phosphate acyltransferase</fullName>
        <ecNumber evidence="8 10">2.3.1.274</ecNumber>
    </recommendedName>
    <alternativeName>
        <fullName evidence="10">Acyl-ACP phosphotransacylase</fullName>
    </alternativeName>
    <alternativeName>
        <fullName evidence="10">Acyl-[acyl-carrier-protein]--phosphate acyltransferase</fullName>
    </alternativeName>
    <alternativeName>
        <fullName evidence="10">Phosphate-acyl-ACP acyltransferase</fullName>
    </alternativeName>
</protein>
<gene>
    <name evidence="10" type="primary">plsX</name>
    <name evidence="11" type="ORF">ABS24_06025</name>
</gene>
<dbReference type="PIRSF" id="PIRSF002465">
    <property type="entry name" value="Phsphlp_syn_PlsX"/>
    <property type="match status" value="1"/>
</dbReference>